<protein>
    <recommendedName>
        <fullName evidence="5 6">5-formyltetrahydrofolate cyclo-ligase</fullName>
        <ecNumber evidence="5 6">6.3.3.2</ecNumber>
    </recommendedName>
</protein>
<dbReference type="InterPro" id="IPR024185">
    <property type="entry name" value="FTHF_cligase-like_sf"/>
</dbReference>
<proteinExistence type="inferred from homology"/>
<dbReference type="AlphaFoldDB" id="A0A212FFP3"/>
<evidence type="ECO:0000256" key="1">
    <source>
        <dbReference type="ARBA" id="ARBA00010638"/>
    </source>
</evidence>
<dbReference type="KEGG" id="dpl:KGM_209129"/>
<comment type="catalytic activity">
    <reaction evidence="4 6">
        <text>(6S)-5-formyl-5,6,7,8-tetrahydrofolate + ATP = (6R)-5,10-methenyltetrahydrofolate + ADP + phosphate</text>
        <dbReference type="Rhea" id="RHEA:10488"/>
        <dbReference type="ChEBI" id="CHEBI:30616"/>
        <dbReference type="ChEBI" id="CHEBI:43474"/>
        <dbReference type="ChEBI" id="CHEBI:57455"/>
        <dbReference type="ChEBI" id="CHEBI:57457"/>
        <dbReference type="ChEBI" id="CHEBI:456216"/>
        <dbReference type="EC" id="6.3.3.2"/>
    </reaction>
</comment>
<accession>A0A212FFP3</accession>
<name>A0A212FFP3_DANPL</name>
<dbReference type="OrthoDB" id="2015992at2759"/>
<dbReference type="NCBIfam" id="TIGR02727">
    <property type="entry name" value="MTHFS_bact"/>
    <property type="match status" value="1"/>
</dbReference>
<comment type="similarity">
    <text evidence="1 6">Belongs to the 5-formyltetrahydrofolate cyclo-ligase family.</text>
</comment>
<keyword evidence="6" id="KW-0460">Magnesium</keyword>
<sequence length="190" mass="21282">MLLRNIRDCYSKVFRMSRVPNPAKAAIREEIEKRLATLTNEEKKRQSDIVFNKLIKHPFYKSANRISVFMSTPTEVDTAPIIEHVKGKGGEVFVPQYAGGVMKMLKLETGDERDMPATRHGIRQHAKHAPREDALEKGLDLIIAPGVAFSQDGGRVGHGGGYYDKYISNLRSHPGTAPKVRSNDYCCSNQ</sequence>
<dbReference type="Proteomes" id="UP000007151">
    <property type="component" value="Unassembled WGS sequence"/>
</dbReference>
<dbReference type="eggNOG" id="KOG3093">
    <property type="taxonomic scope" value="Eukaryota"/>
</dbReference>
<keyword evidence="2 6" id="KW-0547">Nucleotide-binding</keyword>
<evidence type="ECO:0000313" key="8">
    <source>
        <dbReference type="Proteomes" id="UP000007151"/>
    </source>
</evidence>
<keyword evidence="3 6" id="KW-0067">ATP-binding</keyword>
<dbReference type="STRING" id="278856.A0A212FFP3"/>
<dbReference type="GO" id="GO:0005739">
    <property type="term" value="C:mitochondrion"/>
    <property type="evidence" value="ECO:0007669"/>
    <property type="project" value="TreeGrafter"/>
</dbReference>
<dbReference type="Pfam" id="PF01812">
    <property type="entry name" value="5-FTHF_cyc-lig"/>
    <property type="match status" value="1"/>
</dbReference>
<dbReference type="PANTHER" id="PTHR23407">
    <property type="entry name" value="ATPASE INHIBITOR/5-FORMYLTETRAHYDROFOLATE CYCLO-LIGASE"/>
    <property type="match status" value="1"/>
</dbReference>
<dbReference type="GO" id="GO:0030272">
    <property type="term" value="F:5-formyltetrahydrofolate cyclo-ligase activity"/>
    <property type="evidence" value="ECO:0007669"/>
    <property type="project" value="UniProtKB-EC"/>
</dbReference>
<evidence type="ECO:0000256" key="5">
    <source>
        <dbReference type="ARBA" id="ARBA00038966"/>
    </source>
</evidence>
<comment type="cofactor">
    <cofactor evidence="6">
        <name>Mg(2+)</name>
        <dbReference type="ChEBI" id="CHEBI:18420"/>
    </cofactor>
</comment>
<evidence type="ECO:0000313" key="7">
    <source>
        <dbReference type="EMBL" id="OWR52554.1"/>
    </source>
</evidence>
<dbReference type="PANTHER" id="PTHR23407:SF1">
    <property type="entry name" value="5-FORMYLTETRAHYDROFOLATE CYCLO-LIGASE"/>
    <property type="match status" value="1"/>
</dbReference>
<dbReference type="SUPFAM" id="SSF100950">
    <property type="entry name" value="NagB/RpiA/CoA transferase-like"/>
    <property type="match status" value="1"/>
</dbReference>
<evidence type="ECO:0000256" key="4">
    <source>
        <dbReference type="ARBA" id="ARBA00036539"/>
    </source>
</evidence>
<gene>
    <name evidence="7" type="ORF">KGM_209129</name>
</gene>
<reference evidence="7 8" key="1">
    <citation type="journal article" date="2011" name="Cell">
        <title>The monarch butterfly genome yields insights into long-distance migration.</title>
        <authorList>
            <person name="Zhan S."/>
            <person name="Merlin C."/>
            <person name="Boore J.L."/>
            <person name="Reppert S.M."/>
        </authorList>
    </citation>
    <scope>NUCLEOTIDE SEQUENCE [LARGE SCALE GENOMIC DNA]</scope>
    <source>
        <strain evidence="7">F-2</strain>
    </source>
</reference>
<dbReference type="GO" id="GO:0005524">
    <property type="term" value="F:ATP binding"/>
    <property type="evidence" value="ECO:0007669"/>
    <property type="project" value="UniProtKB-KW"/>
</dbReference>
<evidence type="ECO:0000256" key="6">
    <source>
        <dbReference type="RuleBase" id="RU361279"/>
    </source>
</evidence>
<evidence type="ECO:0000256" key="3">
    <source>
        <dbReference type="ARBA" id="ARBA00022840"/>
    </source>
</evidence>
<comment type="caution">
    <text evidence="7">The sequence shown here is derived from an EMBL/GenBank/DDBJ whole genome shotgun (WGS) entry which is preliminary data.</text>
</comment>
<dbReference type="EMBL" id="AGBW02008791">
    <property type="protein sequence ID" value="OWR52554.1"/>
    <property type="molecule type" value="Genomic_DNA"/>
</dbReference>
<dbReference type="InterPro" id="IPR037171">
    <property type="entry name" value="NagB/RpiA_transferase-like"/>
</dbReference>
<keyword evidence="6" id="KW-0479">Metal-binding</keyword>
<organism evidence="7 8">
    <name type="scientific">Danaus plexippus plexippus</name>
    <dbReference type="NCBI Taxonomy" id="278856"/>
    <lineage>
        <taxon>Eukaryota</taxon>
        <taxon>Metazoa</taxon>
        <taxon>Ecdysozoa</taxon>
        <taxon>Arthropoda</taxon>
        <taxon>Hexapoda</taxon>
        <taxon>Insecta</taxon>
        <taxon>Pterygota</taxon>
        <taxon>Neoptera</taxon>
        <taxon>Endopterygota</taxon>
        <taxon>Lepidoptera</taxon>
        <taxon>Glossata</taxon>
        <taxon>Ditrysia</taxon>
        <taxon>Papilionoidea</taxon>
        <taxon>Nymphalidae</taxon>
        <taxon>Danainae</taxon>
        <taxon>Danaini</taxon>
        <taxon>Danaina</taxon>
        <taxon>Danaus</taxon>
        <taxon>Danaus</taxon>
    </lineage>
</organism>
<dbReference type="InterPro" id="IPR002698">
    <property type="entry name" value="FTHF_cligase"/>
</dbReference>
<dbReference type="GO" id="GO:0046872">
    <property type="term" value="F:metal ion binding"/>
    <property type="evidence" value="ECO:0007669"/>
    <property type="project" value="UniProtKB-KW"/>
</dbReference>
<keyword evidence="8" id="KW-1185">Reference proteome</keyword>
<evidence type="ECO:0000256" key="2">
    <source>
        <dbReference type="ARBA" id="ARBA00022741"/>
    </source>
</evidence>
<dbReference type="EC" id="6.3.3.2" evidence="5 6"/>
<dbReference type="GO" id="GO:0009396">
    <property type="term" value="P:folic acid-containing compound biosynthetic process"/>
    <property type="evidence" value="ECO:0007669"/>
    <property type="project" value="TreeGrafter"/>
</dbReference>
<dbReference type="GO" id="GO:0035999">
    <property type="term" value="P:tetrahydrofolate interconversion"/>
    <property type="evidence" value="ECO:0007669"/>
    <property type="project" value="TreeGrafter"/>
</dbReference>
<dbReference type="Gene3D" id="3.40.50.10420">
    <property type="entry name" value="NagB/RpiA/CoA transferase-like"/>
    <property type="match status" value="1"/>
</dbReference>
<dbReference type="FunCoup" id="A0A212FFP3">
    <property type="interactions" value="444"/>
</dbReference>